<dbReference type="InterPro" id="IPR023346">
    <property type="entry name" value="Lysozyme-like_dom_sf"/>
</dbReference>
<sequence>MSMNLVEQLKKHEGYRQYPYYCTGGKLTIGYGRNLESNGMNEEEAEQLLVNDIRNAEAGVKRRIDVTHCNRARLDVLVNMVFNIGLDGLMKFKRMIAAVEAGNFADAAYEMKDSKWYKQVPNRAEELIEQMIKGEY</sequence>
<dbReference type="InterPro" id="IPR002196">
    <property type="entry name" value="Glyco_hydro_24"/>
</dbReference>
<name>A0A162AZ61_9GAMM</name>
<dbReference type="PANTHER" id="PTHR37406:SF1">
    <property type="entry name" value="T4-TYPE LYSOZYME 1-RELATED"/>
    <property type="match status" value="1"/>
</dbReference>
<evidence type="ECO:0000256" key="2">
    <source>
        <dbReference type="ARBA" id="ARBA00022638"/>
    </source>
</evidence>
<accession>A0A162AZ61</accession>
<evidence type="ECO:0000313" key="5">
    <source>
        <dbReference type="Proteomes" id="UP000076486"/>
    </source>
</evidence>
<gene>
    <name evidence="4" type="ORF">N473_15700</name>
</gene>
<dbReference type="GO" id="GO:0031640">
    <property type="term" value="P:killing of cells of another organism"/>
    <property type="evidence" value="ECO:0007669"/>
    <property type="project" value="UniProtKB-KW"/>
</dbReference>
<dbReference type="InterPro" id="IPR023347">
    <property type="entry name" value="Lysozyme_dom_sf"/>
</dbReference>
<dbReference type="GO" id="GO:0003796">
    <property type="term" value="F:lysozyme activity"/>
    <property type="evidence" value="ECO:0007669"/>
    <property type="project" value="UniProtKB-EC"/>
</dbReference>
<dbReference type="SUPFAM" id="SSF53955">
    <property type="entry name" value="Lysozyme-like"/>
    <property type="match status" value="1"/>
</dbReference>
<reference evidence="4 5" key="1">
    <citation type="submission" date="2013-07" db="EMBL/GenBank/DDBJ databases">
        <title>Comparative Genomic and Metabolomic Analysis of Twelve Strains of Pseudoalteromonas luteoviolacea.</title>
        <authorList>
            <person name="Vynne N.G."/>
            <person name="Mansson M."/>
            <person name="Gram L."/>
        </authorList>
    </citation>
    <scope>NUCLEOTIDE SEQUENCE [LARGE SCALE GENOMIC DNA]</scope>
    <source>
        <strain evidence="4 5">CPMOR-1</strain>
    </source>
</reference>
<evidence type="ECO:0000256" key="1">
    <source>
        <dbReference type="ARBA" id="ARBA00022529"/>
    </source>
</evidence>
<dbReference type="Proteomes" id="UP000076486">
    <property type="component" value="Unassembled WGS sequence"/>
</dbReference>
<protein>
    <recommendedName>
        <fullName evidence="3">Lysozyme</fullName>
        <ecNumber evidence="3">3.2.1.17</ecNumber>
    </recommendedName>
</protein>
<proteinExistence type="inferred from homology"/>
<evidence type="ECO:0000256" key="3">
    <source>
        <dbReference type="RuleBase" id="RU003788"/>
    </source>
</evidence>
<dbReference type="GO" id="GO:0042742">
    <property type="term" value="P:defense response to bacterium"/>
    <property type="evidence" value="ECO:0007669"/>
    <property type="project" value="UniProtKB-KW"/>
</dbReference>
<evidence type="ECO:0000313" key="4">
    <source>
        <dbReference type="EMBL" id="KZN64044.1"/>
    </source>
</evidence>
<dbReference type="PATRIC" id="fig|1365248.3.peg.2052"/>
<organism evidence="4 5">
    <name type="scientific">Pseudoalteromonas luteoviolacea CPMOR-1</name>
    <dbReference type="NCBI Taxonomy" id="1365248"/>
    <lineage>
        <taxon>Bacteria</taxon>
        <taxon>Pseudomonadati</taxon>
        <taxon>Pseudomonadota</taxon>
        <taxon>Gammaproteobacteria</taxon>
        <taxon>Alteromonadales</taxon>
        <taxon>Pseudoalteromonadaceae</taxon>
        <taxon>Pseudoalteromonas</taxon>
    </lineage>
</organism>
<dbReference type="AlphaFoldDB" id="A0A162AZ61"/>
<keyword evidence="2 3" id="KW-0081">Bacteriolytic enzyme</keyword>
<comment type="catalytic activity">
    <reaction evidence="3">
        <text>Hydrolysis of (1-&gt;4)-beta-linkages between N-acetylmuramic acid and N-acetyl-D-glucosamine residues in a peptidoglycan and between N-acetyl-D-glucosamine residues in chitodextrins.</text>
        <dbReference type="EC" id="3.2.1.17"/>
    </reaction>
</comment>
<dbReference type="PANTHER" id="PTHR37406">
    <property type="entry name" value="T4-TYPE LYSOZYME 1-RELATED"/>
    <property type="match status" value="1"/>
</dbReference>
<dbReference type="Pfam" id="PF00959">
    <property type="entry name" value="Phage_lysozyme"/>
    <property type="match status" value="1"/>
</dbReference>
<keyword evidence="3" id="KW-0326">Glycosidase</keyword>
<dbReference type="RefSeq" id="WP_063367756.1">
    <property type="nucleotide sequence ID" value="NZ_AUYC01000024.1"/>
</dbReference>
<dbReference type="Gene3D" id="1.10.530.40">
    <property type="match status" value="1"/>
</dbReference>
<comment type="similarity">
    <text evidence="3">Belongs to the glycosyl hydrolase 24 family.</text>
</comment>
<keyword evidence="3" id="KW-0378">Hydrolase</keyword>
<dbReference type="EMBL" id="AUYC01000024">
    <property type="protein sequence ID" value="KZN64044.1"/>
    <property type="molecule type" value="Genomic_DNA"/>
</dbReference>
<dbReference type="InterPro" id="IPR052619">
    <property type="entry name" value="Phage_lysozyme-like"/>
</dbReference>
<keyword evidence="1 3" id="KW-0929">Antimicrobial</keyword>
<dbReference type="GO" id="GO:0009253">
    <property type="term" value="P:peptidoglycan catabolic process"/>
    <property type="evidence" value="ECO:0007669"/>
    <property type="project" value="InterPro"/>
</dbReference>
<dbReference type="EC" id="3.2.1.17" evidence="3"/>
<comment type="caution">
    <text evidence="4">The sequence shown here is derived from an EMBL/GenBank/DDBJ whole genome shotgun (WGS) entry which is preliminary data.</text>
</comment>
<dbReference type="GO" id="GO:0016998">
    <property type="term" value="P:cell wall macromolecule catabolic process"/>
    <property type="evidence" value="ECO:0007669"/>
    <property type="project" value="InterPro"/>
</dbReference>